<feature type="compositionally biased region" description="Low complexity" evidence="1">
    <location>
        <begin position="288"/>
        <end position="302"/>
    </location>
</feature>
<feature type="region of interest" description="Disordered" evidence="1">
    <location>
        <begin position="271"/>
        <end position="302"/>
    </location>
</feature>
<accession>A0A061R934</accession>
<dbReference type="AlphaFoldDB" id="A0A061R934"/>
<evidence type="ECO:0000256" key="1">
    <source>
        <dbReference type="SAM" id="MobiDB-lite"/>
    </source>
</evidence>
<name>A0A061R934_9CHLO</name>
<proteinExistence type="predicted"/>
<reference evidence="2" key="1">
    <citation type="submission" date="2014-05" db="EMBL/GenBank/DDBJ databases">
        <title>The transcriptome of the halophilic microalga Tetraselmis sp. GSL018 isolated from the Great Salt Lake, Utah.</title>
        <authorList>
            <person name="Jinkerson R.E."/>
            <person name="D'Adamo S."/>
            <person name="Posewitz M.C."/>
        </authorList>
    </citation>
    <scope>NUCLEOTIDE SEQUENCE</scope>
    <source>
        <strain evidence="2">GSL018</strain>
    </source>
</reference>
<evidence type="ECO:0000313" key="2">
    <source>
        <dbReference type="EMBL" id="JAC67150.1"/>
    </source>
</evidence>
<feature type="compositionally biased region" description="Low complexity" evidence="1">
    <location>
        <begin position="85"/>
        <end position="94"/>
    </location>
</feature>
<gene>
    <name evidence="2" type="ORF">TSPGSL018_11882</name>
</gene>
<sequence length="324" mass="35029">MENTFPASLTIDEDTDSCILSGEDVLETDEENVLESEIDISAGAEGYERTNAQYDTSVFSEYSSFGGCPVRPLSEQGFSDEPSRSSEGISDSSSLRLGDTVIDCPGDQSGRGTPWGFGGGGGRRQDPLSGSETDWRVPSLIQRMMASARGGGTPQMLPRDAGMQLPGAVNFDEPDEDRLLHGALLDLHRTLARRSTEPPPLDYSKEPALAARLPLRVAAKECKPRQRDLLSPSMKALVDDDELIRSVLNSLPGVNPGAACITRALLDLREPAAPVKPQPPIPCRGRTRPSSNRSSSSSSSSRIFSWMRIGGFGRRRQQIHTNDG</sequence>
<dbReference type="EMBL" id="GBEZ01019403">
    <property type="protein sequence ID" value="JAC67150.1"/>
    <property type="molecule type" value="Transcribed_RNA"/>
</dbReference>
<protein>
    <submittedName>
        <fullName evidence="2">Uncharacterized protein</fullName>
    </submittedName>
</protein>
<feature type="compositionally biased region" description="Gly residues" evidence="1">
    <location>
        <begin position="113"/>
        <end position="122"/>
    </location>
</feature>
<organism evidence="2">
    <name type="scientific">Tetraselmis sp. GSL018</name>
    <dbReference type="NCBI Taxonomy" id="582737"/>
    <lineage>
        <taxon>Eukaryota</taxon>
        <taxon>Viridiplantae</taxon>
        <taxon>Chlorophyta</taxon>
        <taxon>core chlorophytes</taxon>
        <taxon>Chlorodendrophyceae</taxon>
        <taxon>Chlorodendrales</taxon>
        <taxon>Chlorodendraceae</taxon>
        <taxon>Tetraselmis</taxon>
    </lineage>
</organism>
<feature type="region of interest" description="Disordered" evidence="1">
    <location>
        <begin position="73"/>
        <end position="133"/>
    </location>
</feature>